<name>A0ABX3NRI1_9BACT</name>
<keyword evidence="2" id="KW-1185">Reference proteome</keyword>
<comment type="caution">
    <text evidence="1">The sequence shown here is derived from an EMBL/GenBank/DDBJ whole genome shotgun (WGS) entry which is preliminary data.</text>
</comment>
<evidence type="ECO:0000313" key="2">
    <source>
        <dbReference type="Proteomes" id="UP000192277"/>
    </source>
</evidence>
<dbReference type="EMBL" id="LWBO01000034">
    <property type="protein sequence ID" value="OQP43902.1"/>
    <property type="molecule type" value="Genomic_DNA"/>
</dbReference>
<gene>
    <name evidence="1" type="ORF">A4D02_10515</name>
</gene>
<evidence type="ECO:0000313" key="1">
    <source>
        <dbReference type="EMBL" id="OQP43902.1"/>
    </source>
</evidence>
<reference evidence="1 2" key="1">
    <citation type="submission" date="2016-04" db="EMBL/GenBank/DDBJ databases">
        <authorList>
            <person name="Chen L."/>
            <person name="Zhuang W."/>
            <person name="Wang G."/>
        </authorList>
    </citation>
    <scope>NUCLEOTIDE SEQUENCE [LARGE SCALE GENOMIC DNA]</scope>
    <source>
        <strain evidence="2">GR20</strain>
    </source>
</reference>
<proteinExistence type="predicted"/>
<dbReference type="RefSeq" id="WP_014218895.1">
    <property type="nucleotide sequence ID" value="NZ_LWBO01000034.1"/>
</dbReference>
<protein>
    <recommendedName>
        <fullName evidence="3">Virion structural protein</fullName>
    </recommendedName>
</protein>
<organism evidence="1 2">
    <name type="scientific">Niastella koreensis</name>
    <dbReference type="NCBI Taxonomy" id="354356"/>
    <lineage>
        <taxon>Bacteria</taxon>
        <taxon>Pseudomonadati</taxon>
        <taxon>Bacteroidota</taxon>
        <taxon>Chitinophagia</taxon>
        <taxon>Chitinophagales</taxon>
        <taxon>Chitinophagaceae</taxon>
        <taxon>Niastella</taxon>
    </lineage>
</organism>
<evidence type="ECO:0008006" key="3">
    <source>
        <dbReference type="Google" id="ProtNLM"/>
    </source>
</evidence>
<accession>A0ABX3NRI1</accession>
<sequence>MAKLEGNIQITGSLDNLSFYKMRGSDKIIVRRKGGPSAEQVRKAPNFENTRRNNGEFGGRAAATALIKQVLNPLRFLADYNITGPLNALLKPIQHMDTDNDWGQRSIIISKNARLLQGFSLNRRYQLDTILRTPVLYSLKQQQVVIDIPELLPGLNFITPGNYSWYKFIATAGIIPDVYYRDDNWGYQPKGDFNYQPSVDHSAWFPTNAHAGATTLTIDGLPEVKPEDHSILIAIGIAFGTMQGTEIQPVKYVGAGKVIGME</sequence>
<dbReference type="Proteomes" id="UP000192277">
    <property type="component" value="Unassembled WGS sequence"/>
</dbReference>